<dbReference type="Proteomes" id="UP000324907">
    <property type="component" value="Unassembled WGS sequence"/>
</dbReference>
<evidence type="ECO:0000313" key="4">
    <source>
        <dbReference type="EMBL" id="KAA0168213.1"/>
    </source>
</evidence>
<keyword evidence="1" id="KW-0240">DNA-directed RNA polymerase</keyword>
<keyword evidence="2" id="KW-0804">Transcription</keyword>
<name>A0A5A8DS28_CAFRO</name>
<evidence type="ECO:0000313" key="5">
    <source>
        <dbReference type="Proteomes" id="UP000324907"/>
    </source>
</evidence>
<sequence length="124" mass="13139">MAADSMSPFVEADISMRMSIPPGDVDSASGFVHRALEQCVHKYRQEFGGVMLAYDNDQLGEYAFDAEEASWNPKAGDGAPVRAGDAVTLRVVACKGRARTATDDAVGKPAKKSKKSKKSKGSAA</sequence>
<evidence type="ECO:0000256" key="3">
    <source>
        <dbReference type="SAM" id="MobiDB-lite"/>
    </source>
</evidence>
<dbReference type="AlphaFoldDB" id="A0A5A8DS28"/>
<organism evidence="4 5">
    <name type="scientific">Cafeteria roenbergensis</name>
    <name type="common">Marine flagellate</name>
    <dbReference type="NCBI Taxonomy" id="33653"/>
    <lineage>
        <taxon>Eukaryota</taxon>
        <taxon>Sar</taxon>
        <taxon>Stramenopiles</taxon>
        <taxon>Bigyra</taxon>
        <taxon>Opalozoa</taxon>
        <taxon>Bicosoecida</taxon>
        <taxon>Cafeteriaceae</taxon>
        <taxon>Cafeteria</taxon>
    </lineage>
</organism>
<dbReference type="GO" id="GO:0000428">
    <property type="term" value="C:DNA-directed RNA polymerase complex"/>
    <property type="evidence" value="ECO:0007669"/>
    <property type="project" value="UniProtKB-KW"/>
</dbReference>
<reference evidence="4 5" key="1">
    <citation type="submission" date="2019-07" db="EMBL/GenBank/DDBJ databases">
        <title>Genomes of Cafeteria roenbergensis.</title>
        <authorList>
            <person name="Fischer M.G."/>
            <person name="Hackl T."/>
            <person name="Roman M."/>
        </authorList>
    </citation>
    <scope>NUCLEOTIDE SEQUENCE [LARGE SCALE GENOMIC DNA]</scope>
    <source>
        <strain evidence="4 5">RCC970-E3</strain>
    </source>
</reference>
<dbReference type="InterPro" id="IPR036898">
    <property type="entry name" value="RNA_pol_Rpb7-like_N_sf"/>
</dbReference>
<gene>
    <name evidence="4" type="ORF">FNF28_02631</name>
</gene>
<accession>A0A5A8DS28</accession>
<feature type="region of interest" description="Disordered" evidence="3">
    <location>
        <begin position="98"/>
        <end position="124"/>
    </location>
</feature>
<proteinExistence type="predicted"/>
<dbReference type="Gene3D" id="3.30.1490.120">
    <property type="entry name" value="RNA polymerase Rpb7-like, N-terminal domain"/>
    <property type="match status" value="1"/>
</dbReference>
<comment type="caution">
    <text evidence="4">The sequence shown here is derived from an EMBL/GenBank/DDBJ whole genome shotgun (WGS) entry which is preliminary data.</text>
</comment>
<evidence type="ECO:0000256" key="1">
    <source>
        <dbReference type="ARBA" id="ARBA00022478"/>
    </source>
</evidence>
<dbReference type="EMBL" id="VLTL01000030">
    <property type="protein sequence ID" value="KAA0168213.1"/>
    <property type="molecule type" value="Genomic_DNA"/>
</dbReference>
<feature type="compositionally biased region" description="Basic residues" evidence="3">
    <location>
        <begin position="109"/>
        <end position="124"/>
    </location>
</feature>
<protein>
    <submittedName>
        <fullName evidence="4">Uncharacterized protein</fullName>
    </submittedName>
</protein>
<evidence type="ECO:0000256" key="2">
    <source>
        <dbReference type="ARBA" id="ARBA00023163"/>
    </source>
</evidence>